<keyword evidence="3" id="KW-0808">Transferase</keyword>
<dbReference type="CDD" id="cd00215">
    <property type="entry name" value="PTS_IIA_lac"/>
    <property type="match status" value="1"/>
</dbReference>
<keyword evidence="4" id="KW-0598">Phosphotransferase system</keyword>
<organism evidence="6 7">
    <name type="scientific">Laedolimicola intestinihominis</name>
    <dbReference type="NCBI Taxonomy" id="3133166"/>
    <lineage>
        <taxon>Bacteria</taxon>
        <taxon>Bacillati</taxon>
        <taxon>Bacillota</taxon>
        <taxon>Clostridia</taxon>
        <taxon>Lachnospirales</taxon>
        <taxon>Lachnospiraceae</taxon>
        <taxon>Laedolimicola</taxon>
    </lineage>
</organism>
<dbReference type="PROSITE" id="PS51095">
    <property type="entry name" value="PTS_EIIA_TYPE_3"/>
    <property type="match status" value="1"/>
</dbReference>
<evidence type="ECO:0000256" key="4">
    <source>
        <dbReference type="ARBA" id="ARBA00022683"/>
    </source>
</evidence>
<feature type="modified residue" description="Phosphohistidine; by HPr" evidence="5">
    <location>
        <position position="76"/>
    </location>
</feature>
<dbReference type="Proteomes" id="UP001438008">
    <property type="component" value="Unassembled WGS sequence"/>
</dbReference>
<dbReference type="InterPro" id="IPR003188">
    <property type="entry name" value="PTS_IIA_lac/cel"/>
</dbReference>
<keyword evidence="1" id="KW-0813">Transport</keyword>
<keyword evidence="7" id="KW-1185">Reference proteome</keyword>
<dbReference type="Pfam" id="PF02255">
    <property type="entry name" value="PTS_IIA"/>
    <property type="match status" value="1"/>
</dbReference>
<evidence type="ECO:0000256" key="2">
    <source>
        <dbReference type="ARBA" id="ARBA00022597"/>
    </source>
</evidence>
<sequence>MSYENIIVELIVKGGDARSNALLAIRAAKEGNFSEAEKLMQECNRQLVEAHEIQTDMIQEELNAEEKRAVDLLMVHGQDHLMNAMTVRDLAVEFIELYKMRYADKEGEA</sequence>
<evidence type="ECO:0000256" key="3">
    <source>
        <dbReference type="ARBA" id="ARBA00022679"/>
    </source>
</evidence>
<protein>
    <submittedName>
        <fullName evidence="6">PTS lactose/cellobiose transporter subunit IIA</fullName>
    </submittedName>
</protein>
<dbReference type="Gene3D" id="1.20.58.80">
    <property type="entry name" value="Phosphotransferase system, lactose/cellobiose-type IIA subunit"/>
    <property type="match status" value="1"/>
</dbReference>
<reference evidence="6 7" key="1">
    <citation type="submission" date="2024-03" db="EMBL/GenBank/DDBJ databases">
        <title>Human intestinal bacterial collection.</title>
        <authorList>
            <person name="Pauvert C."/>
            <person name="Hitch T.C.A."/>
            <person name="Clavel T."/>
        </authorList>
    </citation>
    <scope>NUCLEOTIDE SEQUENCE [LARGE SCALE GENOMIC DNA]</scope>
    <source>
        <strain evidence="6 7">CLA-AA-H132</strain>
    </source>
</reference>
<dbReference type="PANTHER" id="PTHR34382">
    <property type="entry name" value="PTS SYSTEM N,N'-DIACETYLCHITOBIOSE-SPECIFIC EIIA COMPONENT"/>
    <property type="match status" value="1"/>
</dbReference>
<dbReference type="PANTHER" id="PTHR34382:SF7">
    <property type="entry name" value="PTS SYSTEM N,N'-DIACETYLCHITOBIOSE-SPECIFIC EIIA COMPONENT"/>
    <property type="match status" value="1"/>
</dbReference>
<comment type="caution">
    <text evidence="6">The sequence shown here is derived from an EMBL/GenBank/DDBJ whole genome shotgun (WGS) entry which is preliminary data.</text>
</comment>
<dbReference type="EMBL" id="JBBMFE010000002">
    <property type="protein sequence ID" value="MEQ2471604.1"/>
    <property type="molecule type" value="Genomic_DNA"/>
</dbReference>
<evidence type="ECO:0000313" key="7">
    <source>
        <dbReference type="Proteomes" id="UP001438008"/>
    </source>
</evidence>
<keyword evidence="2" id="KW-0762">Sugar transport</keyword>
<dbReference type="InterPro" id="IPR036542">
    <property type="entry name" value="PTS_IIA_lac/cel_sf"/>
</dbReference>
<evidence type="ECO:0000313" key="6">
    <source>
        <dbReference type="EMBL" id="MEQ2471604.1"/>
    </source>
</evidence>
<evidence type="ECO:0000256" key="1">
    <source>
        <dbReference type="ARBA" id="ARBA00022448"/>
    </source>
</evidence>
<proteinExistence type="predicted"/>
<name>A0ABV1FGT6_9FIRM</name>
<gene>
    <name evidence="6" type="ORF">WMO29_03740</name>
</gene>
<evidence type="ECO:0000256" key="5">
    <source>
        <dbReference type="PROSITE-ProRule" id="PRU00418"/>
    </source>
</evidence>
<dbReference type="SUPFAM" id="SSF46973">
    <property type="entry name" value="Enzyme IIa from lactose specific PTS, IIa-lac"/>
    <property type="match status" value="1"/>
</dbReference>
<dbReference type="RefSeq" id="WP_349163830.1">
    <property type="nucleotide sequence ID" value="NZ_JBBMFE010000002.1"/>
</dbReference>
<accession>A0ABV1FGT6</accession>
<dbReference type="PIRSF" id="PIRSF000699">
    <property type="entry name" value="PTS_IILac_III"/>
    <property type="match status" value="1"/>
</dbReference>